<protein>
    <submittedName>
        <fullName evidence="2">Uncharacterized protein</fullName>
    </submittedName>
</protein>
<evidence type="ECO:0000313" key="2">
    <source>
        <dbReference type="EMBL" id="PON91368.1"/>
    </source>
</evidence>
<sequence>MAGGDAESHCVDGEVRDAKALWAAIFALEKKFEAKIDSLAIEIRQALAQSHIGATDERRTIQQRERDEARTPLLDLHDRRHRRQREPEVPSSDDEFLPPRRQQHIESDSEDDAGDWVYGECRYARPNHRFHAQRANNNYRLKIDVPCFDGHRHIEDFLDWL</sequence>
<feature type="compositionally biased region" description="Basic and acidic residues" evidence="1">
    <location>
        <begin position="54"/>
        <end position="78"/>
    </location>
</feature>
<evidence type="ECO:0000313" key="3">
    <source>
        <dbReference type="Proteomes" id="UP000237000"/>
    </source>
</evidence>
<evidence type="ECO:0000256" key="1">
    <source>
        <dbReference type="SAM" id="MobiDB-lite"/>
    </source>
</evidence>
<dbReference type="EMBL" id="JXTC01000075">
    <property type="protein sequence ID" value="PON91368.1"/>
    <property type="molecule type" value="Genomic_DNA"/>
</dbReference>
<dbReference type="AlphaFoldDB" id="A0A2P5F0R3"/>
<comment type="caution">
    <text evidence="2">The sequence shown here is derived from an EMBL/GenBank/DDBJ whole genome shotgun (WGS) entry which is preliminary data.</text>
</comment>
<keyword evidence="3" id="KW-1185">Reference proteome</keyword>
<proteinExistence type="predicted"/>
<dbReference type="OrthoDB" id="10515468at2759"/>
<dbReference type="Proteomes" id="UP000237000">
    <property type="component" value="Unassembled WGS sequence"/>
</dbReference>
<dbReference type="InParanoid" id="A0A2P5F0R3"/>
<name>A0A2P5F0R3_TREOI</name>
<reference evidence="3" key="1">
    <citation type="submission" date="2016-06" db="EMBL/GenBank/DDBJ databases">
        <title>Parallel loss of symbiosis genes in relatives of nitrogen-fixing non-legume Parasponia.</title>
        <authorList>
            <person name="Van Velzen R."/>
            <person name="Holmer R."/>
            <person name="Bu F."/>
            <person name="Rutten L."/>
            <person name="Van Zeijl A."/>
            <person name="Liu W."/>
            <person name="Santuari L."/>
            <person name="Cao Q."/>
            <person name="Sharma T."/>
            <person name="Shen D."/>
            <person name="Roswanjaya Y."/>
            <person name="Wardhani T."/>
            <person name="Kalhor M.S."/>
            <person name="Jansen J."/>
            <person name="Van den Hoogen J."/>
            <person name="Gungor B."/>
            <person name="Hartog M."/>
            <person name="Hontelez J."/>
            <person name="Verver J."/>
            <person name="Yang W.-C."/>
            <person name="Schijlen E."/>
            <person name="Repin R."/>
            <person name="Schilthuizen M."/>
            <person name="Schranz E."/>
            <person name="Heidstra R."/>
            <person name="Miyata K."/>
            <person name="Fedorova E."/>
            <person name="Kohlen W."/>
            <person name="Bisseling T."/>
            <person name="Smit S."/>
            <person name="Geurts R."/>
        </authorList>
    </citation>
    <scope>NUCLEOTIDE SEQUENCE [LARGE SCALE GENOMIC DNA]</scope>
    <source>
        <strain evidence="3">cv. RG33-2</strain>
    </source>
</reference>
<organism evidence="2 3">
    <name type="scientific">Trema orientale</name>
    <name type="common">Charcoal tree</name>
    <name type="synonym">Celtis orientalis</name>
    <dbReference type="NCBI Taxonomy" id="63057"/>
    <lineage>
        <taxon>Eukaryota</taxon>
        <taxon>Viridiplantae</taxon>
        <taxon>Streptophyta</taxon>
        <taxon>Embryophyta</taxon>
        <taxon>Tracheophyta</taxon>
        <taxon>Spermatophyta</taxon>
        <taxon>Magnoliopsida</taxon>
        <taxon>eudicotyledons</taxon>
        <taxon>Gunneridae</taxon>
        <taxon>Pentapetalae</taxon>
        <taxon>rosids</taxon>
        <taxon>fabids</taxon>
        <taxon>Rosales</taxon>
        <taxon>Cannabaceae</taxon>
        <taxon>Trema</taxon>
    </lineage>
</organism>
<accession>A0A2P5F0R3</accession>
<feature type="region of interest" description="Disordered" evidence="1">
    <location>
        <begin position="51"/>
        <end position="112"/>
    </location>
</feature>
<gene>
    <name evidence="2" type="ORF">TorRG33x02_129310</name>
</gene>